<evidence type="ECO:0000256" key="1">
    <source>
        <dbReference type="ARBA" id="ARBA00008714"/>
    </source>
</evidence>
<dbReference type="Pfam" id="PF02777">
    <property type="entry name" value="Sod_Fe_C"/>
    <property type="match status" value="1"/>
</dbReference>
<dbReference type="GO" id="GO:0004784">
    <property type="term" value="F:superoxide dismutase activity"/>
    <property type="evidence" value="ECO:0007669"/>
    <property type="project" value="UniProtKB-EC"/>
</dbReference>
<dbReference type="InterPro" id="IPR036314">
    <property type="entry name" value="SOD_C_sf"/>
</dbReference>
<evidence type="ECO:0000259" key="7">
    <source>
        <dbReference type="Pfam" id="PF00081"/>
    </source>
</evidence>
<proteinExistence type="inferred from homology"/>
<dbReference type="SUPFAM" id="SSF54719">
    <property type="entry name" value="Fe,Mn superoxide dismutase (SOD), C-terminal domain"/>
    <property type="match status" value="1"/>
</dbReference>
<dbReference type="Pfam" id="PF00081">
    <property type="entry name" value="Sod_Fe_N"/>
    <property type="match status" value="1"/>
</dbReference>
<keyword evidence="3 5" id="KW-0479">Metal-binding</keyword>
<name>K1XHH0_9BACT</name>
<dbReference type="InterPro" id="IPR019831">
    <property type="entry name" value="Mn/Fe_SOD_N"/>
</dbReference>
<dbReference type="PRINTS" id="PR01703">
    <property type="entry name" value="MNSODISMTASE"/>
</dbReference>
<evidence type="ECO:0000256" key="6">
    <source>
        <dbReference type="RuleBase" id="RU000414"/>
    </source>
</evidence>
<feature type="binding site" evidence="5">
    <location>
        <position position="26"/>
    </location>
    <ligand>
        <name>Mn(2+)</name>
        <dbReference type="ChEBI" id="CHEBI:29035"/>
    </ligand>
</feature>
<feature type="binding site" evidence="5">
    <location>
        <position position="162"/>
    </location>
    <ligand>
        <name>Mn(2+)</name>
        <dbReference type="ChEBI" id="CHEBI:29035"/>
    </ligand>
</feature>
<dbReference type="EMBL" id="AMFJ01036181">
    <property type="protein sequence ID" value="EKD24676.1"/>
    <property type="molecule type" value="Genomic_DNA"/>
</dbReference>
<evidence type="ECO:0000256" key="3">
    <source>
        <dbReference type="ARBA" id="ARBA00022723"/>
    </source>
</evidence>
<comment type="similarity">
    <text evidence="1 6">Belongs to the iron/manganese superoxide dismutase family.</text>
</comment>
<reference evidence="9" key="1">
    <citation type="journal article" date="2012" name="Science">
        <title>Fermentation, hydrogen, and sulfur metabolism in multiple uncultivated bacterial phyla.</title>
        <authorList>
            <person name="Wrighton K.C."/>
            <person name="Thomas B.C."/>
            <person name="Sharon I."/>
            <person name="Miller C.S."/>
            <person name="Castelle C.J."/>
            <person name="VerBerkmoes N.C."/>
            <person name="Wilkins M.J."/>
            <person name="Hettich R.L."/>
            <person name="Lipton M.S."/>
            <person name="Williams K.H."/>
            <person name="Long P.E."/>
            <person name="Banfield J.F."/>
        </authorList>
    </citation>
    <scope>NUCLEOTIDE SEQUENCE [LARGE SCALE GENOMIC DNA]</scope>
</reference>
<evidence type="ECO:0000256" key="5">
    <source>
        <dbReference type="PIRSR" id="PIRSR000349-1"/>
    </source>
</evidence>
<feature type="binding site" evidence="5">
    <location>
        <position position="158"/>
    </location>
    <ligand>
        <name>Mn(2+)</name>
        <dbReference type="ChEBI" id="CHEBI:29035"/>
    </ligand>
</feature>
<sequence>MITLEKLPYAVNALEPVIDVQTIELHYGKHHQGYVNKLNELIVGTVYADEPLENIVKTSDWPIFNNAAQTWNHTFYRNELQTPKENNLPTWALLDGIIDIRGTFEKFQEAMIASAVGNFWSGWTWLVQHTVDGTLEIMNTSNAGCPLTTNKKALLTIDVREHAYYLKYQNRRVEYVTNIWKCINRDIVSERLG</sequence>
<organism evidence="9">
    <name type="scientific">uncultured bacterium</name>
    <name type="common">gcode 4</name>
    <dbReference type="NCBI Taxonomy" id="1234023"/>
    <lineage>
        <taxon>Bacteria</taxon>
        <taxon>environmental samples</taxon>
    </lineage>
</organism>
<evidence type="ECO:0000256" key="4">
    <source>
        <dbReference type="ARBA" id="ARBA00023002"/>
    </source>
</evidence>
<gene>
    <name evidence="9" type="primary">sodB</name>
    <name evidence="9" type="ORF">ACD_80C00174G0026</name>
</gene>
<comment type="function">
    <text evidence="6">Destroys radicals which are normally produced within the cells and which are toxic to biological systems.</text>
</comment>
<evidence type="ECO:0000259" key="8">
    <source>
        <dbReference type="Pfam" id="PF02777"/>
    </source>
</evidence>
<keyword evidence="4 6" id="KW-0560">Oxidoreductase</keyword>
<dbReference type="PANTHER" id="PTHR42769:SF3">
    <property type="entry name" value="SUPEROXIDE DISMUTASE [FE] 2, CHLOROPLASTIC"/>
    <property type="match status" value="1"/>
</dbReference>
<dbReference type="InterPro" id="IPR036324">
    <property type="entry name" value="Mn/Fe_SOD_N_sf"/>
</dbReference>
<dbReference type="InterPro" id="IPR001189">
    <property type="entry name" value="Mn/Fe_SOD"/>
</dbReference>
<feature type="domain" description="Manganese/iron superoxide dismutase N-terminal" evidence="7">
    <location>
        <begin position="3"/>
        <end position="80"/>
    </location>
</feature>
<dbReference type="GO" id="GO:0046872">
    <property type="term" value="F:metal ion binding"/>
    <property type="evidence" value="ECO:0007669"/>
    <property type="project" value="UniProtKB-KW"/>
</dbReference>
<dbReference type="Gene3D" id="1.10.287.990">
    <property type="entry name" value="Fe,Mn superoxide dismutase (SOD) domain"/>
    <property type="match status" value="1"/>
</dbReference>
<dbReference type="InterPro" id="IPR019832">
    <property type="entry name" value="Mn/Fe_SOD_C"/>
</dbReference>
<dbReference type="EC" id="1.15.1.1" evidence="2 6"/>
<comment type="catalytic activity">
    <reaction evidence="6">
        <text>2 superoxide + 2 H(+) = H2O2 + O2</text>
        <dbReference type="Rhea" id="RHEA:20696"/>
        <dbReference type="ChEBI" id="CHEBI:15378"/>
        <dbReference type="ChEBI" id="CHEBI:15379"/>
        <dbReference type="ChEBI" id="CHEBI:16240"/>
        <dbReference type="ChEBI" id="CHEBI:18421"/>
        <dbReference type="EC" id="1.15.1.1"/>
    </reaction>
</comment>
<protein>
    <recommendedName>
        <fullName evidence="2 6">Superoxide dismutase</fullName>
        <ecNumber evidence="2 6">1.15.1.1</ecNumber>
    </recommendedName>
</protein>
<evidence type="ECO:0000313" key="9">
    <source>
        <dbReference type="EMBL" id="EKD24676.1"/>
    </source>
</evidence>
<feature type="binding site" evidence="5">
    <location>
        <position position="73"/>
    </location>
    <ligand>
        <name>Mn(2+)</name>
        <dbReference type="ChEBI" id="CHEBI:29035"/>
    </ligand>
</feature>
<accession>K1XHH0</accession>
<dbReference type="Gene3D" id="3.55.40.20">
    <property type="entry name" value="Iron/manganese superoxide dismutase, C-terminal domain"/>
    <property type="match status" value="1"/>
</dbReference>
<comment type="caution">
    <text evidence="9">The sequence shown here is derived from an EMBL/GenBank/DDBJ whole genome shotgun (WGS) entry which is preliminary data.</text>
</comment>
<dbReference type="AlphaFoldDB" id="K1XHH0"/>
<dbReference type="SUPFAM" id="SSF46609">
    <property type="entry name" value="Fe,Mn superoxide dismutase (SOD), N-terminal domain"/>
    <property type="match status" value="1"/>
</dbReference>
<feature type="domain" description="Manganese/iron superoxide dismutase C-terminal" evidence="8">
    <location>
        <begin position="93"/>
        <end position="191"/>
    </location>
</feature>
<evidence type="ECO:0000256" key="2">
    <source>
        <dbReference type="ARBA" id="ARBA00012682"/>
    </source>
</evidence>
<dbReference type="PANTHER" id="PTHR42769">
    <property type="entry name" value="SUPEROXIDE DISMUTASE"/>
    <property type="match status" value="1"/>
</dbReference>
<dbReference type="PIRSF" id="PIRSF000349">
    <property type="entry name" value="SODismutase"/>
    <property type="match status" value="1"/>
</dbReference>